<dbReference type="InterPro" id="IPR035905">
    <property type="entry name" value="Barstar-like_sf"/>
</dbReference>
<evidence type="ECO:0000313" key="4">
    <source>
        <dbReference type="Proteomes" id="UP000247781"/>
    </source>
</evidence>
<protein>
    <submittedName>
        <fullName evidence="3">RNAse (Barnase) inhibitor barstar</fullName>
    </submittedName>
</protein>
<dbReference type="Proteomes" id="UP000247781">
    <property type="component" value="Unassembled WGS sequence"/>
</dbReference>
<dbReference type="AlphaFoldDB" id="A0A318H820"/>
<reference evidence="3 4" key="2">
    <citation type="submission" date="2018-06" db="EMBL/GenBank/DDBJ databases">
        <title>Sequencing of bacterial isolates from soil warming experiment in Harvard Forest, Massachusetts, USA.</title>
        <authorList>
            <person name="Deangelis K.PhD."/>
        </authorList>
    </citation>
    <scope>NUCLEOTIDE SEQUENCE [LARGE SCALE GENOMIC DNA]</scope>
    <source>
        <strain evidence="3 4">GAS496</strain>
    </source>
</reference>
<keyword evidence="4" id="KW-1185">Reference proteome</keyword>
<evidence type="ECO:0000256" key="1">
    <source>
        <dbReference type="ARBA" id="ARBA00006845"/>
    </source>
</evidence>
<proteinExistence type="inferred from homology"/>
<dbReference type="EMBL" id="QJJU01000030">
    <property type="protein sequence ID" value="PXX01426.1"/>
    <property type="molecule type" value="Genomic_DNA"/>
</dbReference>
<gene>
    <name evidence="3" type="ORF">C8E89_13054</name>
</gene>
<evidence type="ECO:0000259" key="2">
    <source>
        <dbReference type="Pfam" id="PF01337"/>
    </source>
</evidence>
<reference evidence="4" key="1">
    <citation type="submission" date="2018-05" db="EMBL/GenBank/DDBJ databases">
        <authorList>
            <person name="Deangelis K."/>
            <person name="Huntemann M."/>
            <person name="Clum A."/>
            <person name="Pillay M."/>
            <person name="Palaniappan K."/>
            <person name="Varghese N."/>
            <person name="Mikhailova N."/>
            <person name="Stamatis D."/>
            <person name="Reddy T."/>
            <person name="Daum C."/>
            <person name="Shapiro N."/>
            <person name="Ivanova N."/>
            <person name="Kyrpides N."/>
            <person name="Woyke T."/>
        </authorList>
    </citation>
    <scope>NUCLEOTIDE SEQUENCE [LARGE SCALE GENOMIC DNA]</scope>
    <source>
        <strain evidence="4">GAS496</strain>
    </source>
</reference>
<dbReference type="SUPFAM" id="SSF52038">
    <property type="entry name" value="Barstar-related"/>
    <property type="match status" value="1"/>
</dbReference>
<comment type="similarity">
    <text evidence="1">Belongs to the barstar family.</text>
</comment>
<dbReference type="Pfam" id="PF01337">
    <property type="entry name" value="Barstar"/>
    <property type="match status" value="1"/>
</dbReference>
<feature type="domain" description="Barstar (barnase inhibitor)" evidence="2">
    <location>
        <begin position="40"/>
        <end position="131"/>
    </location>
</feature>
<sequence length="167" mass="18917">MKDDLLFNPDGPALSVLAATPSTVANHLMAWTPAHPEWDIRRVRGTKSSDEAHLFDEMAAALQFPYYFGENWNALWDCITDLNWLRGLSYLVIFDSAEHLLSESNRGFQFLLQVLKDAHERWHQETADFGVRGHQPIAFQSVLACDPDAVEALTERMNAADATFVRL</sequence>
<dbReference type="InterPro" id="IPR000468">
    <property type="entry name" value="Barstar"/>
</dbReference>
<dbReference type="RefSeq" id="WP_110319583.1">
    <property type="nucleotide sequence ID" value="NZ_QJJU01000030.1"/>
</dbReference>
<evidence type="ECO:0000313" key="3">
    <source>
        <dbReference type="EMBL" id="PXX01426.1"/>
    </source>
</evidence>
<dbReference type="OrthoDB" id="8859549at2"/>
<organism evidence="3 4">
    <name type="scientific">Mycolicibacterium moriokaense</name>
    <dbReference type="NCBI Taxonomy" id="39691"/>
    <lineage>
        <taxon>Bacteria</taxon>
        <taxon>Bacillati</taxon>
        <taxon>Actinomycetota</taxon>
        <taxon>Actinomycetes</taxon>
        <taxon>Mycobacteriales</taxon>
        <taxon>Mycobacteriaceae</taxon>
        <taxon>Mycolicibacterium</taxon>
    </lineage>
</organism>
<dbReference type="Gene3D" id="3.30.370.10">
    <property type="entry name" value="Barstar-like"/>
    <property type="match status" value="1"/>
</dbReference>
<accession>A0A318H820</accession>
<comment type="caution">
    <text evidence="3">The sequence shown here is derived from an EMBL/GenBank/DDBJ whole genome shotgun (WGS) entry which is preliminary data.</text>
</comment>
<name>A0A318H820_9MYCO</name>